<name>A0AAD7QXF8_9ASCO</name>
<evidence type="ECO:0000256" key="1">
    <source>
        <dbReference type="SAM" id="Phobius"/>
    </source>
</evidence>
<comment type="caution">
    <text evidence="2">The sequence shown here is derived from an EMBL/GenBank/DDBJ whole genome shotgun (WGS) entry which is preliminary data.</text>
</comment>
<dbReference type="GeneID" id="80882070"/>
<keyword evidence="3" id="KW-1185">Reference proteome</keyword>
<evidence type="ECO:0000313" key="3">
    <source>
        <dbReference type="Proteomes" id="UP001217417"/>
    </source>
</evidence>
<dbReference type="Proteomes" id="UP001217417">
    <property type="component" value="Unassembled WGS sequence"/>
</dbReference>
<keyword evidence="1" id="KW-0472">Membrane</keyword>
<protein>
    <submittedName>
        <fullName evidence="2">Uncharacterized protein</fullName>
    </submittedName>
</protein>
<evidence type="ECO:0000313" key="2">
    <source>
        <dbReference type="EMBL" id="KAJ8101627.1"/>
    </source>
</evidence>
<keyword evidence="1" id="KW-0812">Transmembrane</keyword>
<dbReference type="AlphaFoldDB" id="A0AAD7QXF8"/>
<reference evidence="2" key="1">
    <citation type="submission" date="2023-03" db="EMBL/GenBank/DDBJ databases">
        <title>Near-Complete genome sequence of Lipomyces tetrasporous NRRL Y-64009, an oleaginous yeast capable of growing on lignocellulosic hydrolysates.</title>
        <authorList>
            <consortium name="Lawrence Berkeley National Laboratory"/>
            <person name="Jagtap S.S."/>
            <person name="Liu J.-J."/>
            <person name="Walukiewicz H.E."/>
            <person name="Pangilinan J."/>
            <person name="Lipzen A."/>
            <person name="Ahrendt S."/>
            <person name="Koriabine M."/>
            <person name="Cobaugh K."/>
            <person name="Salamov A."/>
            <person name="Yoshinaga Y."/>
            <person name="Ng V."/>
            <person name="Daum C."/>
            <person name="Grigoriev I.V."/>
            <person name="Slininger P.J."/>
            <person name="Dien B.S."/>
            <person name="Jin Y.-S."/>
            <person name="Rao C.V."/>
        </authorList>
    </citation>
    <scope>NUCLEOTIDE SEQUENCE</scope>
    <source>
        <strain evidence="2">NRRL Y-64009</strain>
    </source>
</reference>
<keyword evidence="1" id="KW-1133">Transmembrane helix</keyword>
<feature type="transmembrane region" description="Helical" evidence="1">
    <location>
        <begin position="189"/>
        <end position="209"/>
    </location>
</feature>
<organism evidence="2 3">
    <name type="scientific">Lipomyces tetrasporus</name>
    <dbReference type="NCBI Taxonomy" id="54092"/>
    <lineage>
        <taxon>Eukaryota</taxon>
        <taxon>Fungi</taxon>
        <taxon>Dikarya</taxon>
        <taxon>Ascomycota</taxon>
        <taxon>Saccharomycotina</taxon>
        <taxon>Lipomycetes</taxon>
        <taxon>Lipomycetales</taxon>
        <taxon>Lipomycetaceae</taxon>
        <taxon>Lipomyces</taxon>
    </lineage>
</organism>
<dbReference type="RefSeq" id="XP_056045077.1">
    <property type="nucleotide sequence ID" value="XM_056186904.1"/>
</dbReference>
<accession>A0AAD7QXF8</accession>
<dbReference type="EMBL" id="JARPMG010000003">
    <property type="protein sequence ID" value="KAJ8101627.1"/>
    <property type="molecule type" value="Genomic_DNA"/>
</dbReference>
<gene>
    <name evidence="2" type="ORF">POJ06DRAFT_247429</name>
</gene>
<sequence length="258" mass="29426">MSLTAWDILAQQAIYLAQVPLFATYFAIDLDYSYDLDLEADVIRAAHVYLIHPVNLIFQDVYPLFNIRCKSEVSWIQGGTYSRLDMHWQYHDVVFAVLEFKRPNSISISDWLGAIAGEGPVVRGGANIARQLKRYAYHARTPYVGVLDWVFLVLLELGGNMAEWIDYQGDPSATPAEFAWLGQNDSMRMAIFCFLMGGSAMEAFCWVIIATQNDRCQRSSDCHSTAVCLCIYRYTKSHNFCAGSYHTIRNRIFQEKVI</sequence>
<proteinExistence type="predicted"/>